<evidence type="ECO:0000259" key="6">
    <source>
        <dbReference type="Pfam" id="PF14759"/>
    </source>
</evidence>
<keyword evidence="4" id="KW-0560">Oxidoreductase</keyword>
<dbReference type="EMBL" id="JAMTCS010000012">
    <property type="protein sequence ID" value="MCP2266390.1"/>
    <property type="molecule type" value="Genomic_DNA"/>
</dbReference>
<sequence length="411" mass="43377">MDPFVLVGGGLTTARAAKALRTEGYDGDLVVVTSEPHRPYERPPLSKDYLRGEAERDAVFPLDEAWYTEHDVAVRTGETVVGLDVADHALTLSDGAALTYAKLLLAPGSTPRTLAVPGSDLGGVHYLRTIDDADRISARLLEASLEGVGRLVVIGDGWIGLEVAASARTLGLDVTVVGRGAHPLGRVLGPEMSDFYASVHTEHEVRLVRGATVTALEGADGRVTAVVLSDGTRLGADVVVAGIGAAPNIGLAEAAGLDLRDAALGGGVVVDGTLATSHPDVFAGGDIASIPSPHYGRPLRVEHWAIAQETGKHAGRAMLGAADPYDKLPYFYSDQYDVGMEYTGWVDVQAGYDDVVVSGDTAEREFVAFWRVDGRVVAGMAVNVWEQMGRVEELIRSGRQVPTAELEAFTG</sequence>
<evidence type="ECO:0000256" key="4">
    <source>
        <dbReference type="ARBA" id="ARBA00023002"/>
    </source>
</evidence>
<dbReference type="GO" id="GO:0005737">
    <property type="term" value="C:cytoplasm"/>
    <property type="evidence" value="ECO:0007669"/>
    <property type="project" value="TreeGrafter"/>
</dbReference>
<feature type="domain" description="FAD/NAD(P)-binding" evidence="5">
    <location>
        <begin position="5"/>
        <end position="311"/>
    </location>
</feature>
<feature type="domain" description="Reductase C-terminal" evidence="6">
    <location>
        <begin position="330"/>
        <end position="406"/>
    </location>
</feature>
<dbReference type="GO" id="GO:0016651">
    <property type="term" value="F:oxidoreductase activity, acting on NAD(P)H"/>
    <property type="evidence" value="ECO:0007669"/>
    <property type="project" value="TreeGrafter"/>
</dbReference>
<evidence type="ECO:0000256" key="1">
    <source>
        <dbReference type="ARBA" id="ARBA00001974"/>
    </source>
</evidence>
<dbReference type="InterPro" id="IPR036188">
    <property type="entry name" value="FAD/NAD-bd_sf"/>
</dbReference>
<organism evidence="7 8">
    <name type="scientific">Promicromonospora thailandica</name>
    <dbReference type="NCBI Taxonomy" id="765201"/>
    <lineage>
        <taxon>Bacteria</taxon>
        <taxon>Bacillati</taxon>
        <taxon>Actinomycetota</taxon>
        <taxon>Actinomycetes</taxon>
        <taxon>Micrococcales</taxon>
        <taxon>Promicromonosporaceae</taxon>
        <taxon>Promicromonospora</taxon>
    </lineage>
</organism>
<dbReference type="SUPFAM" id="SSF51905">
    <property type="entry name" value="FAD/NAD(P)-binding domain"/>
    <property type="match status" value="2"/>
</dbReference>
<name>A0A9X2G677_9MICO</name>
<dbReference type="Gene3D" id="3.30.390.30">
    <property type="match status" value="1"/>
</dbReference>
<dbReference type="PANTHER" id="PTHR43557:SF2">
    <property type="entry name" value="RIESKE DOMAIN-CONTAINING PROTEIN-RELATED"/>
    <property type="match status" value="1"/>
</dbReference>
<dbReference type="Pfam" id="PF14759">
    <property type="entry name" value="Reductase_C"/>
    <property type="match status" value="1"/>
</dbReference>
<dbReference type="PRINTS" id="PR00411">
    <property type="entry name" value="PNDRDTASEI"/>
</dbReference>
<keyword evidence="2" id="KW-0285">Flavoprotein</keyword>
<dbReference type="Proteomes" id="UP001139493">
    <property type="component" value="Unassembled WGS sequence"/>
</dbReference>
<reference evidence="7" key="1">
    <citation type="submission" date="2022-06" db="EMBL/GenBank/DDBJ databases">
        <title>Genomic Encyclopedia of Archaeal and Bacterial Type Strains, Phase II (KMG-II): from individual species to whole genera.</title>
        <authorList>
            <person name="Goeker M."/>
        </authorList>
    </citation>
    <scope>NUCLEOTIDE SEQUENCE</scope>
    <source>
        <strain evidence="7">DSM 26652</strain>
    </source>
</reference>
<evidence type="ECO:0000313" key="8">
    <source>
        <dbReference type="Proteomes" id="UP001139493"/>
    </source>
</evidence>
<dbReference type="Pfam" id="PF07992">
    <property type="entry name" value="Pyr_redox_2"/>
    <property type="match status" value="1"/>
</dbReference>
<keyword evidence="8" id="KW-1185">Reference proteome</keyword>
<evidence type="ECO:0000256" key="2">
    <source>
        <dbReference type="ARBA" id="ARBA00022630"/>
    </source>
</evidence>
<keyword evidence="3" id="KW-0274">FAD</keyword>
<dbReference type="PRINTS" id="PR00368">
    <property type="entry name" value="FADPNR"/>
</dbReference>
<dbReference type="InterPro" id="IPR016156">
    <property type="entry name" value="FAD/NAD-linked_Rdtase_dimer_sf"/>
</dbReference>
<protein>
    <submittedName>
        <fullName evidence="7">Reductase C-terminal</fullName>
    </submittedName>
</protein>
<dbReference type="RefSeq" id="WP_253838156.1">
    <property type="nucleotide sequence ID" value="NZ_JAMTCS010000012.1"/>
</dbReference>
<dbReference type="AlphaFoldDB" id="A0A9X2G677"/>
<evidence type="ECO:0000259" key="5">
    <source>
        <dbReference type="Pfam" id="PF07992"/>
    </source>
</evidence>
<comment type="caution">
    <text evidence="7">The sequence shown here is derived from an EMBL/GenBank/DDBJ whole genome shotgun (WGS) entry which is preliminary data.</text>
</comment>
<dbReference type="InterPro" id="IPR050446">
    <property type="entry name" value="FAD-oxidoreductase/Apoptosis"/>
</dbReference>
<dbReference type="SUPFAM" id="SSF55424">
    <property type="entry name" value="FAD/NAD-linked reductases, dimerisation (C-terminal) domain"/>
    <property type="match status" value="1"/>
</dbReference>
<dbReference type="InterPro" id="IPR023753">
    <property type="entry name" value="FAD/NAD-binding_dom"/>
</dbReference>
<dbReference type="Gene3D" id="3.50.50.60">
    <property type="entry name" value="FAD/NAD(P)-binding domain"/>
    <property type="match status" value="2"/>
</dbReference>
<proteinExistence type="predicted"/>
<evidence type="ECO:0000256" key="3">
    <source>
        <dbReference type="ARBA" id="ARBA00022827"/>
    </source>
</evidence>
<dbReference type="PANTHER" id="PTHR43557">
    <property type="entry name" value="APOPTOSIS-INDUCING FACTOR 1"/>
    <property type="match status" value="1"/>
</dbReference>
<comment type="cofactor">
    <cofactor evidence="1">
        <name>FAD</name>
        <dbReference type="ChEBI" id="CHEBI:57692"/>
    </cofactor>
</comment>
<gene>
    <name evidence="7" type="ORF">APR03_003756</name>
</gene>
<accession>A0A9X2G677</accession>
<dbReference type="InterPro" id="IPR028202">
    <property type="entry name" value="Reductase_C"/>
</dbReference>
<evidence type="ECO:0000313" key="7">
    <source>
        <dbReference type="EMBL" id="MCP2266390.1"/>
    </source>
</evidence>